<name>A0ABY2ZJ58_9GAMM</name>
<proteinExistence type="inferred from homology"/>
<keyword evidence="9" id="KW-1185">Reference proteome</keyword>
<dbReference type="Proteomes" id="UP000315469">
    <property type="component" value="Unassembled WGS sequence"/>
</dbReference>
<evidence type="ECO:0000256" key="2">
    <source>
        <dbReference type="ARBA" id="ARBA00022737"/>
    </source>
</evidence>
<sequence>MSQYLKKITEVFSADARHCLNAAVSQAVSRTHHEVSVEHLLLALITTQTVLLEQLCLGAGLRGDQLADALTHSLNQQRSGNTCGPVLSESLVRHLEKAWLHASICWHQRHLPATAFIGCLLADPDDVTLPLPTEVRQALHCDVLKADALMAEYSGTGQKKDNTEEGVPSGGPALLKYTHNLTQKARRGELDPATGRENEIRQMIDVLLRRRQNNPILTGEPGVGKTALVEGLAQRIVSGTVPDSLKKMDIMSLDLSLLQAGASVKGEFENRLQSLLCDIQSHPVPIILFIDEAHMLVGAGGTAGQNDAANLLKPALARGELRMIGATTWSEYKKYFEKDAALARRFQIVRVTEPDRDTAINMLRSIVPAISSHHGIPVPDSAIVAAVEFSARYLPGRQLPDKSVTLLDTACARVALSQSDEPREIEDLNVMLRNISLERRSLSLDSGCATRIAWLDQRKAEIKQDLTILTPVWKEQQSLVARIAQCQNSEQQASLRQKLSVMHKQQPMVFERVDAACVAEIIAGWTGIPVEQILEQKQGPLNTLYERLCERVTGQSHALEAIVRQIRTSRAGLADPLKPMGVFMLAGPSGTGKTETALALAEMLYGGSRGLITLNMSEYQEAHSVAGLKGSPPGYVGYGQGGVLTEAVRRQPYSVVLIDEVEKAHRDVIELFYQVFDKGVMEDSEGQTIDFRNTFIILTSNLADDVIMAAGEKESPDINALVRQIRPEFSRVFPAAFMGRLTLLPYLPLSAQALNNIINAKLRIISLRFSGRDGEKRSLSYSPAVVRYIADRCHVRQSGARDVDTVINQSLLPLVTDYLLEADGSGNLHIRVQVTGKDLAIVTDRQSKRK</sequence>
<feature type="domain" description="AAA+ ATPase" evidence="6">
    <location>
        <begin position="211"/>
        <end position="356"/>
    </location>
</feature>
<dbReference type="Gene3D" id="3.40.50.300">
    <property type="entry name" value="P-loop containing nucleotide triphosphate hydrolases"/>
    <property type="match status" value="3"/>
</dbReference>
<dbReference type="Pfam" id="PF00004">
    <property type="entry name" value="AAA"/>
    <property type="match status" value="1"/>
</dbReference>
<evidence type="ECO:0000256" key="3">
    <source>
        <dbReference type="ARBA" id="ARBA00022741"/>
    </source>
</evidence>
<dbReference type="PROSITE" id="PS00870">
    <property type="entry name" value="CLPAB_1"/>
    <property type="match status" value="1"/>
</dbReference>
<organism evidence="8 9">
    <name type="scientific">Pantoea eucalypti</name>
    <dbReference type="NCBI Taxonomy" id="470933"/>
    <lineage>
        <taxon>Bacteria</taxon>
        <taxon>Pseudomonadati</taxon>
        <taxon>Pseudomonadota</taxon>
        <taxon>Gammaproteobacteria</taxon>
        <taxon>Enterobacterales</taxon>
        <taxon>Erwiniaceae</taxon>
        <taxon>Pantoea</taxon>
    </lineage>
</organism>
<dbReference type="PRINTS" id="PR00300">
    <property type="entry name" value="CLPPROTEASEA"/>
</dbReference>
<dbReference type="InterPro" id="IPR050130">
    <property type="entry name" value="ClpA_ClpB"/>
</dbReference>
<dbReference type="SUPFAM" id="SSF81923">
    <property type="entry name" value="Double Clp-N motif"/>
    <property type="match status" value="1"/>
</dbReference>
<dbReference type="PANTHER" id="PTHR11638">
    <property type="entry name" value="ATP-DEPENDENT CLP PROTEASE"/>
    <property type="match status" value="1"/>
</dbReference>
<keyword evidence="4" id="KW-0067">ATP-binding</keyword>
<evidence type="ECO:0000256" key="5">
    <source>
        <dbReference type="ARBA" id="ARBA00023186"/>
    </source>
</evidence>
<dbReference type="CDD" id="cd19499">
    <property type="entry name" value="RecA-like_ClpB_Hsp104-like"/>
    <property type="match status" value="1"/>
</dbReference>
<comment type="caution">
    <text evidence="8">The sequence shown here is derived from an EMBL/GenBank/DDBJ whole genome shotgun (WGS) entry which is preliminary data.</text>
</comment>
<dbReference type="Pfam" id="PF02861">
    <property type="entry name" value="Clp_N"/>
    <property type="match status" value="1"/>
</dbReference>
<evidence type="ECO:0000313" key="8">
    <source>
        <dbReference type="EMBL" id="TPV36600.1"/>
    </source>
</evidence>
<dbReference type="PANTHER" id="PTHR11638:SF184">
    <property type="entry name" value="ATPASE WITH CHAPERONE ACTIVITY"/>
    <property type="match status" value="1"/>
</dbReference>
<keyword evidence="2" id="KW-0677">Repeat</keyword>
<evidence type="ECO:0000256" key="4">
    <source>
        <dbReference type="ARBA" id="ARBA00022840"/>
    </source>
</evidence>
<dbReference type="InterPro" id="IPR018368">
    <property type="entry name" value="ClpA/B_CS1"/>
</dbReference>
<dbReference type="InterPro" id="IPR036628">
    <property type="entry name" value="Clp_N_dom_sf"/>
</dbReference>
<dbReference type="SMART" id="SM00382">
    <property type="entry name" value="AAA"/>
    <property type="match status" value="2"/>
</dbReference>
<gene>
    <name evidence="8" type="primary">tssH</name>
    <name evidence="8" type="ORF">FJW02_10925</name>
</gene>
<evidence type="ECO:0000259" key="6">
    <source>
        <dbReference type="SMART" id="SM00382"/>
    </source>
</evidence>
<dbReference type="InterPro" id="IPR041546">
    <property type="entry name" value="ClpA/ClpB_AAA_lid"/>
</dbReference>
<dbReference type="Pfam" id="PF10431">
    <property type="entry name" value="ClpB_D2-small"/>
    <property type="match status" value="1"/>
</dbReference>
<evidence type="ECO:0000313" key="9">
    <source>
        <dbReference type="Proteomes" id="UP000315469"/>
    </source>
</evidence>
<dbReference type="GeneID" id="90522034"/>
<accession>A0ABY2ZJ58</accession>
<protein>
    <submittedName>
        <fullName evidence="8">Type VI secretion system ATPase TssH</fullName>
    </submittedName>
</protein>
<dbReference type="RefSeq" id="WP_140915994.1">
    <property type="nucleotide sequence ID" value="NZ_CP045720.1"/>
</dbReference>
<dbReference type="InterPro" id="IPR003959">
    <property type="entry name" value="ATPase_AAA_core"/>
</dbReference>
<dbReference type="InterPro" id="IPR003593">
    <property type="entry name" value="AAA+_ATPase"/>
</dbReference>
<feature type="domain" description="Clp ATPase C-terminal" evidence="7">
    <location>
        <begin position="749"/>
        <end position="841"/>
    </location>
</feature>
<dbReference type="InterPro" id="IPR019489">
    <property type="entry name" value="Clp_ATPase_C"/>
</dbReference>
<keyword evidence="3" id="KW-0547">Nucleotide-binding</keyword>
<dbReference type="InterPro" id="IPR027417">
    <property type="entry name" value="P-loop_NTPase"/>
</dbReference>
<dbReference type="Pfam" id="PF07724">
    <property type="entry name" value="AAA_2"/>
    <property type="match status" value="1"/>
</dbReference>
<dbReference type="NCBIfam" id="TIGR03345">
    <property type="entry name" value="VI_ClpV1"/>
    <property type="match status" value="1"/>
</dbReference>
<dbReference type="SUPFAM" id="SSF52540">
    <property type="entry name" value="P-loop containing nucleoside triphosphate hydrolases"/>
    <property type="match status" value="2"/>
</dbReference>
<keyword evidence="5" id="KW-0143">Chaperone</keyword>
<dbReference type="Gene3D" id="1.10.1780.10">
    <property type="entry name" value="Clp, N-terminal domain"/>
    <property type="match status" value="1"/>
</dbReference>
<dbReference type="Pfam" id="PF17871">
    <property type="entry name" value="AAA_lid_9"/>
    <property type="match status" value="1"/>
</dbReference>
<evidence type="ECO:0000256" key="1">
    <source>
        <dbReference type="ARBA" id="ARBA00008675"/>
    </source>
</evidence>
<dbReference type="CDD" id="cd00009">
    <property type="entry name" value="AAA"/>
    <property type="match status" value="1"/>
</dbReference>
<dbReference type="InterPro" id="IPR004176">
    <property type="entry name" value="Clp_R_N"/>
</dbReference>
<comment type="similarity">
    <text evidence="1">Belongs to the ClpA/ClpB family.</text>
</comment>
<evidence type="ECO:0000259" key="7">
    <source>
        <dbReference type="SMART" id="SM01086"/>
    </source>
</evidence>
<dbReference type="Gene3D" id="1.10.8.60">
    <property type="match status" value="1"/>
</dbReference>
<feature type="domain" description="AAA+ ATPase" evidence="6">
    <location>
        <begin position="579"/>
        <end position="726"/>
    </location>
</feature>
<dbReference type="EMBL" id="VHJB01000063">
    <property type="protein sequence ID" value="TPV36600.1"/>
    <property type="molecule type" value="Genomic_DNA"/>
</dbReference>
<dbReference type="InterPro" id="IPR001270">
    <property type="entry name" value="ClpA/B"/>
</dbReference>
<reference evidence="8 9" key="1">
    <citation type="submission" date="2019-06" db="EMBL/GenBank/DDBJ databases">
        <title>Taxogenomics and systematics of the genus Pantoea.</title>
        <authorList>
            <person name="Tambong J.T."/>
        </authorList>
    </citation>
    <scope>NUCLEOTIDE SEQUENCE [LARGE SCALE GENOMIC DNA]</scope>
    <source>
        <strain evidence="8 9">LMG 24197</strain>
    </source>
</reference>
<dbReference type="SMART" id="SM01086">
    <property type="entry name" value="ClpB_D2-small"/>
    <property type="match status" value="1"/>
</dbReference>
<dbReference type="InterPro" id="IPR017729">
    <property type="entry name" value="ATPase_T6SS_ClpV1"/>
</dbReference>